<dbReference type="PANTHER" id="PTHR42060">
    <property type="entry name" value="NHL REPEAT-CONTAINING PROTEIN-RELATED"/>
    <property type="match status" value="1"/>
</dbReference>
<feature type="signal peptide" evidence="1">
    <location>
        <begin position="1"/>
        <end position="23"/>
    </location>
</feature>
<accession>A0ABW0MW47</accession>
<reference evidence="4" key="1">
    <citation type="journal article" date="2019" name="Int. J. Syst. Evol. Microbiol.">
        <title>The Global Catalogue of Microorganisms (GCM) 10K type strain sequencing project: providing services to taxonomists for standard genome sequencing and annotation.</title>
        <authorList>
            <consortium name="The Broad Institute Genomics Platform"/>
            <consortium name="The Broad Institute Genome Sequencing Center for Infectious Disease"/>
            <person name="Wu L."/>
            <person name="Ma J."/>
        </authorList>
    </citation>
    <scope>NUCLEOTIDE SEQUENCE [LARGE SCALE GENOMIC DNA]</scope>
    <source>
        <strain evidence="4">KACC 13778</strain>
    </source>
</reference>
<dbReference type="Proteomes" id="UP001595956">
    <property type="component" value="Unassembled WGS sequence"/>
</dbReference>
<proteinExistence type="predicted"/>
<gene>
    <name evidence="3" type="ORF">ACFPKY_03535</name>
</gene>
<dbReference type="EMBL" id="JBHSMD010000001">
    <property type="protein sequence ID" value="MFC5492154.1"/>
    <property type="molecule type" value="Genomic_DNA"/>
</dbReference>
<keyword evidence="4" id="KW-1185">Reference proteome</keyword>
<dbReference type="Gene3D" id="2.120.10.30">
    <property type="entry name" value="TolB, C-terminal domain"/>
    <property type="match status" value="1"/>
</dbReference>
<dbReference type="InterPro" id="IPR052998">
    <property type="entry name" value="Hetero-Diels-Alderase-like"/>
</dbReference>
<sequence>MKSTRVLLATTIALVLTATTATAAPGDVQTVTTLDYAAGEHPEGIAAARDGSLYVGMAPTGQLARVDLDGEVTPLGAPAFPAESGYLLGLALDDDEQVYGAVVRFDGGPTGVWRYDTDTAAWALFAATDPTGFPNGLAFTDDGTLLVSDMTLGTIWAVDETGNVSTWLHDTRLEGGGPNDAGVNGLAVARDGSVWFTNSERATVGRITVDRRGAAVGRPKVVAHDDLLTFADGLTLDRDGNAWVAASYGSDRLLRVTSRGRVRVVADRSVGLDYTASVTFGRTKRTKHTLYFTNSGDDFQEPSVMSYR</sequence>
<dbReference type="InterPro" id="IPR013658">
    <property type="entry name" value="SGL"/>
</dbReference>
<dbReference type="InterPro" id="IPR011042">
    <property type="entry name" value="6-blade_b-propeller_TolB-like"/>
</dbReference>
<feature type="domain" description="SMP-30/Gluconolactonase/LRE-like region" evidence="2">
    <location>
        <begin position="110"/>
        <end position="294"/>
    </location>
</feature>
<keyword evidence="1" id="KW-0732">Signal</keyword>
<dbReference type="Pfam" id="PF08450">
    <property type="entry name" value="SGL"/>
    <property type="match status" value="1"/>
</dbReference>
<name>A0ABW0MW47_9ACTN</name>
<evidence type="ECO:0000256" key="1">
    <source>
        <dbReference type="SAM" id="SignalP"/>
    </source>
</evidence>
<feature type="chain" id="PRO_5045220703" evidence="1">
    <location>
        <begin position="24"/>
        <end position="308"/>
    </location>
</feature>
<evidence type="ECO:0000313" key="3">
    <source>
        <dbReference type="EMBL" id="MFC5492154.1"/>
    </source>
</evidence>
<protein>
    <submittedName>
        <fullName evidence="3">SMP-30/gluconolactonase/LRE family protein</fullName>
    </submittedName>
</protein>
<evidence type="ECO:0000259" key="2">
    <source>
        <dbReference type="Pfam" id="PF08450"/>
    </source>
</evidence>
<comment type="caution">
    <text evidence="3">The sequence shown here is derived from an EMBL/GenBank/DDBJ whole genome shotgun (WGS) entry which is preliminary data.</text>
</comment>
<dbReference type="SUPFAM" id="SSF63829">
    <property type="entry name" value="Calcium-dependent phosphotriesterase"/>
    <property type="match status" value="1"/>
</dbReference>
<organism evidence="3 4">
    <name type="scientific">Nocardioides caricicola</name>
    <dbReference type="NCBI Taxonomy" id="634770"/>
    <lineage>
        <taxon>Bacteria</taxon>
        <taxon>Bacillati</taxon>
        <taxon>Actinomycetota</taxon>
        <taxon>Actinomycetes</taxon>
        <taxon>Propionibacteriales</taxon>
        <taxon>Nocardioidaceae</taxon>
        <taxon>Nocardioides</taxon>
    </lineage>
</organism>
<dbReference type="Pfam" id="PF20067">
    <property type="entry name" value="SSL_N"/>
    <property type="match status" value="1"/>
</dbReference>
<evidence type="ECO:0000313" key="4">
    <source>
        <dbReference type="Proteomes" id="UP001595956"/>
    </source>
</evidence>
<dbReference type="PANTHER" id="PTHR42060:SF1">
    <property type="entry name" value="NHL REPEAT-CONTAINING PROTEIN"/>
    <property type="match status" value="1"/>
</dbReference>
<dbReference type="RefSeq" id="WP_345177179.1">
    <property type="nucleotide sequence ID" value="NZ_BAABFQ010000006.1"/>
</dbReference>